<name>A0A8S3WXP5_PARAO</name>
<dbReference type="PROSITE" id="PS50939">
    <property type="entry name" value="CYTOCHROME_B561"/>
    <property type="match status" value="1"/>
</dbReference>
<proteinExistence type="predicted"/>
<comment type="caution">
    <text evidence="14">The sequence shown here is derived from an EMBL/GenBank/DDBJ whole genome shotgun (WGS) entry which is preliminary data.</text>
</comment>
<feature type="region of interest" description="Disordered" evidence="11">
    <location>
        <begin position="70"/>
        <end position="113"/>
    </location>
</feature>
<keyword evidence="9" id="KW-0408">Iron</keyword>
<evidence type="ECO:0000256" key="3">
    <source>
        <dbReference type="ARBA" id="ARBA00022448"/>
    </source>
</evidence>
<dbReference type="FunFam" id="1.20.120.1770:FF:000001">
    <property type="entry name" value="Cytochrome b reductase 1"/>
    <property type="match status" value="1"/>
</dbReference>
<evidence type="ECO:0000256" key="12">
    <source>
        <dbReference type="SAM" id="Phobius"/>
    </source>
</evidence>
<evidence type="ECO:0000256" key="11">
    <source>
        <dbReference type="SAM" id="MobiDB-lite"/>
    </source>
</evidence>
<evidence type="ECO:0000256" key="5">
    <source>
        <dbReference type="ARBA" id="ARBA00022692"/>
    </source>
</evidence>
<keyword evidence="10 12" id="KW-0472">Membrane</keyword>
<feature type="transmembrane region" description="Helical" evidence="12">
    <location>
        <begin position="322"/>
        <end position="343"/>
    </location>
</feature>
<feature type="compositionally biased region" description="Pro residues" evidence="11">
    <location>
        <begin position="78"/>
        <end position="96"/>
    </location>
</feature>
<keyword evidence="5 12" id="KW-0812">Transmembrane</keyword>
<evidence type="ECO:0000256" key="9">
    <source>
        <dbReference type="ARBA" id="ARBA00023004"/>
    </source>
</evidence>
<dbReference type="SMART" id="SM00665">
    <property type="entry name" value="B561"/>
    <property type="match status" value="1"/>
</dbReference>
<keyword evidence="8 12" id="KW-1133">Transmembrane helix</keyword>
<keyword evidence="3" id="KW-0813">Transport</keyword>
<dbReference type="Pfam" id="PF03188">
    <property type="entry name" value="Cytochrom_B561"/>
    <property type="match status" value="1"/>
</dbReference>
<accession>A0A8S3WXP5</accession>
<evidence type="ECO:0000256" key="2">
    <source>
        <dbReference type="ARBA" id="ARBA00004141"/>
    </source>
</evidence>
<evidence type="ECO:0000313" key="15">
    <source>
        <dbReference type="Proteomes" id="UP000691718"/>
    </source>
</evidence>
<feature type="transmembrane region" description="Helical" evidence="12">
    <location>
        <begin position="204"/>
        <end position="225"/>
    </location>
</feature>
<dbReference type="InterPro" id="IPR006593">
    <property type="entry name" value="Cyt_b561/ferric_Rdtase_TM"/>
</dbReference>
<evidence type="ECO:0000256" key="4">
    <source>
        <dbReference type="ARBA" id="ARBA00022617"/>
    </source>
</evidence>
<feature type="domain" description="Cytochrome b561" evidence="13">
    <location>
        <begin position="135"/>
        <end position="344"/>
    </location>
</feature>
<dbReference type="OrthoDB" id="907479at2759"/>
<feature type="region of interest" description="Disordered" evidence="11">
    <location>
        <begin position="1"/>
        <end position="20"/>
    </location>
</feature>
<comment type="subcellular location">
    <subcellularLocation>
        <location evidence="2">Membrane</location>
        <topology evidence="2">Multi-pass membrane protein</topology>
    </subcellularLocation>
</comment>
<evidence type="ECO:0000256" key="6">
    <source>
        <dbReference type="ARBA" id="ARBA00022723"/>
    </source>
</evidence>
<dbReference type="PANTHER" id="PTHR10106">
    <property type="entry name" value="CYTOCHROME B561-RELATED"/>
    <property type="match status" value="1"/>
</dbReference>
<keyword evidence="4" id="KW-0349">Heme</keyword>
<feature type="transmembrane region" description="Helical" evidence="12">
    <location>
        <begin position="245"/>
        <end position="267"/>
    </location>
</feature>
<comment type="cofactor">
    <cofactor evidence="1">
        <name>heme b</name>
        <dbReference type="ChEBI" id="CHEBI:60344"/>
    </cofactor>
</comment>
<evidence type="ECO:0000256" key="7">
    <source>
        <dbReference type="ARBA" id="ARBA00022982"/>
    </source>
</evidence>
<feature type="transmembrane region" description="Helical" evidence="12">
    <location>
        <begin position="129"/>
        <end position="153"/>
    </location>
</feature>
<dbReference type="Proteomes" id="UP000691718">
    <property type="component" value="Unassembled WGS sequence"/>
</dbReference>
<evidence type="ECO:0000256" key="8">
    <source>
        <dbReference type="ARBA" id="ARBA00022989"/>
    </source>
</evidence>
<dbReference type="EMBL" id="CAJQZP010000851">
    <property type="protein sequence ID" value="CAG4989089.1"/>
    <property type="molecule type" value="Genomic_DNA"/>
</dbReference>
<keyword evidence="6" id="KW-0479">Metal-binding</keyword>
<evidence type="ECO:0000256" key="1">
    <source>
        <dbReference type="ARBA" id="ARBA00001970"/>
    </source>
</evidence>
<dbReference type="GO" id="GO:0016491">
    <property type="term" value="F:oxidoreductase activity"/>
    <property type="evidence" value="ECO:0007669"/>
    <property type="project" value="InterPro"/>
</dbReference>
<dbReference type="GO" id="GO:0046872">
    <property type="term" value="F:metal ion binding"/>
    <property type="evidence" value="ECO:0007669"/>
    <property type="project" value="UniProtKB-KW"/>
</dbReference>
<evidence type="ECO:0000259" key="13">
    <source>
        <dbReference type="PROSITE" id="PS50939"/>
    </source>
</evidence>
<keyword evidence="7" id="KW-0249">Electron transport</keyword>
<dbReference type="PANTHER" id="PTHR10106:SF24">
    <property type="entry name" value="NO EXTENDED MEMORY, ISOFORM A"/>
    <property type="match status" value="1"/>
</dbReference>
<keyword evidence="15" id="KW-1185">Reference proteome</keyword>
<evidence type="ECO:0000256" key="10">
    <source>
        <dbReference type="ARBA" id="ARBA00023136"/>
    </source>
</evidence>
<dbReference type="AlphaFoldDB" id="A0A8S3WXP5"/>
<evidence type="ECO:0000313" key="14">
    <source>
        <dbReference type="EMBL" id="CAG4989089.1"/>
    </source>
</evidence>
<feature type="transmembrane region" description="Helical" evidence="12">
    <location>
        <begin position="173"/>
        <end position="192"/>
    </location>
</feature>
<sequence>MKSEPAQPRAPASSEAVPASIPRAALSIIHVRRSPPCQPTILLIHSEVSYRPRLSAMDSNSVSPMPELAPIAEFDKSPPSPPNEEVPMDDLPPPPATITQSEGKKLKVQRSRSYDSEEHERGACEWCEYALVITLACILLIGVSALTIFWIFFYREGYAWADEIPEKQFNLHPTLMVAGFITFSGFSVLLYRICRCFRRIYVKLLHAIFHALAFPCIVIGFLAVLDYHNKKGINNFYSLHSWIGLVAMGLFGIQYAVGFFSFLLLLICNKGTAGFRASLVPVHAAFGILTFVLGVAACLTGLTEKAIGALGSDTYESMSREAIVINAIGMSVVAVAVLVLYTVRGTGGYRLRKVSAQHPS</sequence>
<organism evidence="14 15">
    <name type="scientific">Parnassius apollo</name>
    <name type="common">Apollo butterfly</name>
    <name type="synonym">Papilio apollo</name>
    <dbReference type="NCBI Taxonomy" id="110799"/>
    <lineage>
        <taxon>Eukaryota</taxon>
        <taxon>Metazoa</taxon>
        <taxon>Ecdysozoa</taxon>
        <taxon>Arthropoda</taxon>
        <taxon>Hexapoda</taxon>
        <taxon>Insecta</taxon>
        <taxon>Pterygota</taxon>
        <taxon>Neoptera</taxon>
        <taxon>Endopterygota</taxon>
        <taxon>Lepidoptera</taxon>
        <taxon>Glossata</taxon>
        <taxon>Ditrysia</taxon>
        <taxon>Papilionoidea</taxon>
        <taxon>Papilionidae</taxon>
        <taxon>Parnassiinae</taxon>
        <taxon>Parnassini</taxon>
        <taxon>Parnassius</taxon>
        <taxon>Parnassius</taxon>
    </lineage>
</organism>
<gene>
    <name evidence="14" type="ORF">PAPOLLO_LOCUS11749</name>
</gene>
<dbReference type="GO" id="GO:0016020">
    <property type="term" value="C:membrane"/>
    <property type="evidence" value="ECO:0007669"/>
    <property type="project" value="UniProtKB-SubCell"/>
</dbReference>
<dbReference type="InterPro" id="IPR043205">
    <property type="entry name" value="CYB561/CYBRD1-like"/>
</dbReference>
<reference evidence="14" key="1">
    <citation type="submission" date="2021-04" db="EMBL/GenBank/DDBJ databases">
        <authorList>
            <person name="Tunstrom K."/>
        </authorList>
    </citation>
    <scope>NUCLEOTIDE SEQUENCE</scope>
</reference>
<protein>
    <submittedName>
        <fullName evidence="14">(apollo) hypothetical protein</fullName>
    </submittedName>
</protein>
<feature type="transmembrane region" description="Helical" evidence="12">
    <location>
        <begin position="279"/>
        <end position="302"/>
    </location>
</feature>